<evidence type="ECO:0000313" key="3">
    <source>
        <dbReference type="Proteomes" id="UP000217736"/>
    </source>
</evidence>
<feature type="region of interest" description="Disordered" evidence="1">
    <location>
        <begin position="1"/>
        <end position="55"/>
    </location>
</feature>
<name>A0A1Z4EF21_9MYCO</name>
<reference evidence="3" key="1">
    <citation type="submission" date="2017-06" db="EMBL/GenBank/DDBJ databases">
        <title>Complete Genome Sequence of Mycobacterium shigaense.</title>
        <authorList>
            <person name="Fukano H."/>
            <person name="Yoshida M."/>
            <person name="Kazumi Y."/>
            <person name="Ogura Y."/>
            <person name="Mitarai S."/>
            <person name="Hayashi T."/>
            <person name="Hoshino Y."/>
        </authorList>
    </citation>
    <scope>NUCLEOTIDE SEQUENCE [LARGE SCALE GENOMIC DNA]</scope>
    <source>
        <strain evidence="3">UN-152</strain>
    </source>
</reference>
<accession>A0A1Z4EF21</accession>
<sequence>MSGTARSHQVNQLVQDDVTQYCPEPPGRWGSSQPSGLPDSWDSWGSQNVWGSSGS</sequence>
<feature type="compositionally biased region" description="Polar residues" evidence="1">
    <location>
        <begin position="1"/>
        <end position="18"/>
    </location>
</feature>
<evidence type="ECO:0000313" key="2">
    <source>
        <dbReference type="EMBL" id="BAX91556.1"/>
    </source>
</evidence>
<dbReference type="EMBL" id="AP018164">
    <property type="protein sequence ID" value="BAX91556.1"/>
    <property type="molecule type" value="Genomic_DNA"/>
</dbReference>
<evidence type="ECO:0000256" key="1">
    <source>
        <dbReference type="SAM" id="MobiDB-lite"/>
    </source>
</evidence>
<proteinExistence type="predicted"/>
<dbReference type="AlphaFoldDB" id="A0A1Z4EF21"/>
<protein>
    <submittedName>
        <fullName evidence="2">Uncharacterized protein</fullName>
    </submittedName>
</protein>
<dbReference type="KEGG" id="mshg:MSG_01399"/>
<gene>
    <name evidence="2" type="ORF">MSG_01399</name>
</gene>
<feature type="compositionally biased region" description="Polar residues" evidence="1">
    <location>
        <begin position="43"/>
        <end position="55"/>
    </location>
</feature>
<organism evidence="2 3">
    <name type="scientific">Mycobacterium shigaense</name>
    <dbReference type="NCBI Taxonomy" id="722731"/>
    <lineage>
        <taxon>Bacteria</taxon>
        <taxon>Bacillati</taxon>
        <taxon>Actinomycetota</taxon>
        <taxon>Actinomycetes</taxon>
        <taxon>Mycobacteriales</taxon>
        <taxon>Mycobacteriaceae</taxon>
        <taxon>Mycobacterium</taxon>
        <taxon>Mycobacterium simiae complex</taxon>
    </lineage>
</organism>
<keyword evidence="3" id="KW-1185">Reference proteome</keyword>
<dbReference type="Proteomes" id="UP000217736">
    <property type="component" value="Chromosome"/>
</dbReference>